<protein>
    <submittedName>
        <fullName evidence="2">Uncharacterized protein</fullName>
    </submittedName>
</protein>
<comment type="caution">
    <text evidence="2">The sequence shown here is derived from an EMBL/GenBank/DDBJ whole genome shotgun (WGS) entry which is preliminary data.</text>
</comment>
<evidence type="ECO:0000313" key="3">
    <source>
        <dbReference type="Proteomes" id="UP001219525"/>
    </source>
</evidence>
<name>A0AAD6UV22_9AGAR</name>
<organism evidence="2 3">
    <name type="scientific">Mycena pura</name>
    <dbReference type="NCBI Taxonomy" id="153505"/>
    <lineage>
        <taxon>Eukaryota</taxon>
        <taxon>Fungi</taxon>
        <taxon>Dikarya</taxon>
        <taxon>Basidiomycota</taxon>
        <taxon>Agaricomycotina</taxon>
        <taxon>Agaricomycetes</taxon>
        <taxon>Agaricomycetidae</taxon>
        <taxon>Agaricales</taxon>
        <taxon>Marasmiineae</taxon>
        <taxon>Mycenaceae</taxon>
        <taxon>Mycena</taxon>
    </lineage>
</organism>
<feature type="region of interest" description="Disordered" evidence="1">
    <location>
        <begin position="1"/>
        <end position="34"/>
    </location>
</feature>
<dbReference type="Proteomes" id="UP001219525">
    <property type="component" value="Unassembled WGS sequence"/>
</dbReference>
<gene>
    <name evidence="2" type="ORF">GGX14DRAFT_404040</name>
</gene>
<keyword evidence="3" id="KW-1185">Reference proteome</keyword>
<sequence>MGEKSDQYQALSAAQTESLLPSTTARTISQPRGVPEVCQHVQTRRGPLTATRSDVDGRIGLSGVLLHPKRRSIGKYEPDHGKSVDLSLLPLGIGTVPYCHLAAQVRYGYGTVRDRTQPYRTAVYGPYTAGGIPTRGARGVPRNYTVWNTPGLSIGAAFNEKVVVGGPATKNLAAFMRPYDRTVPYTAVPYPYRTRTQLSDSWYGTATVRPAPYRHRKAGGLSFMSDGFFRLETMTSTGTHWIVEGVAAIRWNAWLRARTS</sequence>
<evidence type="ECO:0000313" key="2">
    <source>
        <dbReference type="EMBL" id="KAJ7195331.1"/>
    </source>
</evidence>
<accession>A0AAD6UV22</accession>
<evidence type="ECO:0000256" key="1">
    <source>
        <dbReference type="SAM" id="MobiDB-lite"/>
    </source>
</evidence>
<proteinExistence type="predicted"/>
<dbReference type="EMBL" id="JARJCW010000091">
    <property type="protein sequence ID" value="KAJ7195331.1"/>
    <property type="molecule type" value="Genomic_DNA"/>
</dbReference>
<feature type="compositionally biased region" description="Polar residues" evidence="1">
    <location>
        <begin position="7"/>
        <end position="30"/>
    </location>
</feature>
<dbReference type="AlphaFoldDB" id="A0AAD6UV22"/>
<reference evidence="2" key="1">
    <citation type="submission" date="2023-03" db="EMBL/GenBank/DDBJ databases">
        <title>Massive genome expansion in bonnet fungi (Mycena s.s.) driven by repeated elements and novel gene families across ecological guilds.</title>
        <authorList>
            <consortium name="Lawrence Berkeley National Laboratory"/>
            <person name="Harder C.B."/>
            <person name="Miyauchi S."/>
            <person name="Viragh M."/>
            <person name="Kuo A."/>
            <person name="Thoen E."/>
            <person name="Andreopoulos B."/>
            <person name="Lu D."/>
            <person name="Skrede I."/>
            <person name="Drula E."/>
            <person name="Henrissat B."/>
            <person name="Morin E."/>
            <person name="Kohler A."/>
            <person name="Barry K."/>
            <person name="LaButti K."/>
            <person name="Morin E."/>
            <person name="Salamov A."/>
            <person name="Lipzen A."/>
            <person name="Mereny Z."/>
            <person name="Hegedus B."/>
            <person name="Baldrian P."/>
            <person name="Stursova M."/>
            <person name="Weitz H."/>
            <person name="Taylor A."/>
            <person name="Grigoriev I.V."/>
            <person name="Nagy L.G."/>
            <person name="Martin F."/>
            <person name="Kauserud H."/>
        </authorList>
    </citation>
    <scope>NUCLEOTIDE SEQUENCE</scope>
    <source>
        <strain evidence="2">9144</strain>
    </source>
</reference>